<keyword evidence="2" id="KW-0963">Cytoplasm</keyword>
<evidence type="ECO:0000313" key="6">
    <source>
        <dbReference type="Proteomes" id="UP000078200"/>
    </source>
</evidence>
<dbReference type="GO" id="GO:0005739">
    <property type="term" value="C:mitochondrion"/>
    <property type="evidence" value="ECO:0007669"/>
    <property type="project" value="TreeGrafter"/>
</dbReference>
<feature type="domain" description="DJ-1/PfpI" evidence="4">
    <location>
        <begin position="55"/>
        <end position="218"/>
    </location>
</feature>
<dbReference type="InterPro" id="IPR006287">
    <property type="entry name" value="DJ-1"/>
</dbReference>
<dbReference type="InterPro" id="IPR050325">
    <property type="entry name" value="Prot/Nucl_acid_deglycase"/>
</dbReference>
<evidence type="ECO:0000256" key="1">
    <source>
        <dbReference type="ARBA" id="ARBA00004496"/>
    </source>
</evidence>
<dbReference type="InterPro" id="IPR002818">
    <property type="entry name" value="DJ-1/PfpI"/>
</dbReference>
<dbReference type="InterPro" id="IPR029062">
    <property type="entry name" value="Class_I_gatase-like"/>
</dbReference>
<dbReference type="PANTHER" id="PTHR48094">
    <property type="entry name" value="PROTEIN/NUCLEIC ACID DEGLYCASE DJ-1-RELATED"/>
    <property type="match status" value="1"/>
</dbReference>
<dbReference type="PANTHER" id="PTHR48094:SF12">
    <property type="entry name" value="PARKINSON DISEASE PROTEIN 7 HOMOLOG"/>
    <property type="match status" value="1"/>
</dbReference>
<keyword evidence="6" id="KW-1185">Reference proteome</keyword>
<keyword evidence="3" id="KW-0558">Oxidation</keyword>
<dbReference type="STRING" id="7395.A0A1A9VAY9"/>
<evidence type="ECO:0000256" key="3">
    <source>
        <dbReference type="ARBA" id="ARBA00023097"/>
    </source>
</evidence>
<evidence type="ECO:0000313" key="5">
    <source>
        <dbReference type="EnsemblMetazoa" id="GAUT031456-PA"/>
    </source>
</evidence>
<dbReference type="GO" id="GO:0006979">
    <property type="term" value="P:response to oxidative stress"/>
    <property type="evidence" value="ECO:0007669"/>
    <property type="project" value="UniProtKB-ARBA"/>
</dbReference>
<dbReference type="Proteomes" id="UP000078200">
    <property type="component" value="Unassembled WGS sequence"/>
</dbReference>
<dbReference type="Gene3D" id="3.40.50.880">
    <property type="match status" value="1"/>
</dbReference>
<dbReference type="GO" id="GO:0046295">
    <property type="term" value="P:glycolate biosynthetic process"/>
    <property type="evidence" value="ECO:0007669"/>
    <property type="project" value="TreeGrafter"/>
</dbReference>
<protein>
    <submittedName>
        <fullName evidence="5">DJ-1_PfpI domain-containing protein</fullName>
    </submittedName>
</protein>
<name>A0A1A9VAY9_GLOAU</name>
<dbReference type="FunFam" id="3.40.50.880:FF:000022">
    <property type="entry name" value="protein deglycase DJ-1"/>
    <property type="match status" value="1"/>
</dbReference>
<dbReference type="Pfam" id="PF01965">
    <property type="entry name" value="DJ-1_PfpI"/>
    <property type="match status" value="1"/>
</dbReference>
<comment type="subcellular location">
    <subcellularLocation>
        <location evidence="1">Cytoplasm</location>
    </subcellularLocation>
</comment>
<dbReference type="GO" id="GO:1903189">
    <property type="term" value="P:glyoxal metabolic process"/>
    <property type="evidence" value="ECO:0007669"/>
    <property type="project" value="TreeGrafter"/>
</dbReference>
<accession>A0A1A9VAY9</accession>
<reference evidence="5" key="1">
    <citation type="submission" date="2020-05" db="UniProtKB">
        <authorList>
            <consortium name="EnsemblMetazoa"/>
        </authorList>
    </citation>
    <scope>IDENTIFICATION</scope>
    <source>
        <strain evidence="5">TTRI</strain>
    </source>
</reference>
<dbReference type="NCBIfam" id="TIGR01383">
    <property type="entry name" value="not_thiJ"/>
    <property type="match status" value="1"/>
</dbReference>
<dbReference type="AlphaFoldDB" id="A0A1A9VAY9"/>
<evidence type="ECO:0000259" key="4">
    <source>
        <dbReference type="Pfam" id="PF01965"/>
    </source>
</evidence>
<dbReference type="EnsemblMetazoa" id="GAUT031456-RA">
    <property type="protein sequence ID" value="GAUT031456-PA"/>
    <property type="gene ID" value="GAUT031456"/>
</dbReference>
<dbReference type="CDD" id="cd03135">
    <property type="entry name" value="GATase1_DJ-1"/>
    <property type="match status" value="1"/>
</dbReference>
<dbReference type="GO" id="GO:0051896">
    <property type="term" value="P:regulation of phosphatidylinositol 3-kinase/protein kinase B signal transduction"/>
    <property type="evidence" value="ECO:0007669"/>
    <property type="project" value="UniProtKB-ARBA"/>
</dbReference>
<dbReference type="SUPFAM" id="SSF52317">
    <property type="entry name" value="Class I glutamine amidotransferase-like"/>
    <property type="match status" value="1"/>
</dbReference>
<evidence type="ECO:0000256" key="2">
    <source>
        <dbReference type="ARBA" id="ARBA00022490"/>
    </source>
</evidence>
<organism evidence="5 6">
    <name type="scientific">Glossina austeni</name>
    <name type="common">Savannah tsetse fly</name>
    <dbReference type="NCBI Taxonomy" id="7395"/>
    <lineage>
        <taxon>Eukaryota</taxon>
        <taxon>Metazoa</taxon>
        <taxon>Ecdysozoa</taxon>
        <taxon>Arthropoda</taxon>
        <taxon>Hexapoda</taxon>
        <taxon>Insecta</taxon>
        <taxon>Pterygota</taxon>
        <taxon>Neoptera</taxon>
        <taxon>Endopterygota</taxon>
        <taxon>Diptera</taxon>
        <taxon>Brachycera</taxon>
        <taxon>Muscomorpha</taxon>
        <taxon>Hippoboscoidea</taxon>
        <taxon>Glossinidae</taxon>
        <taxon>Glossina</taxon>
    </lineage>
</organism>
<dbReference type="VEuPathDB" id="VectorBase:GAUT031456"/>
<sequence>MIIKPMFSYAIRHFSSSMQQQNNYKTRLWARKLLANAELSRFYSKKKALNGKELKSAVIIFGKGAEEMEVVIPADVLRRAKIDVVLAGLCDNKPVECTKGLIIVPDCHMKDVENRKFGAIILPGGQESNLAMAESDKFGEFLKKREEESYIAAICSGPLALAAHCIGKGKCVTSYPKVKSDLESFYKYVDDEKVVVDGKLITSQGPGTAFLFALKLVELLKDKQEAKEIAKILLVDDYC</sequence>
<proteinExistence type="predicted"/>
<dbReference type="GO" id="GO:0005634">
    <property type="term" value="C:nucleus"/>
    <property type="evidence" value="ECO:0007669"/>
    <property type="project" value="TreeGrafter"/>
</dbReference>